<dbReference type="GO" id="GO:1904680">
    <property type="term" value="F:peptide transmembrane transporter activity"/>
    <property type="evidence" value="ECO:0007669"/>
    <property type="project" value="TreeGrafter"/>
</dbReference>
<comment type="caution">
    <text evidence="6">The sequence shown here is derived from an EMBL/GenBank/DDBJ whole genome shotgun (WGS) entry which is preliminary data.</text>
</comment>
<dbReference type="PIRSF" id="PIRSF002741">
    <property type="entry name" value="MppA"/>
    <property type="match status" value="1"/>
</dbReference>
<feature type="chain" id="PRO_5039544604" evidence="4">
    <location>
        <begin position="23"/>
        <end position="504"/>
    </location>
</feature>
<dbReference type="Gene3D" id="3.10.105.10">
    <property type="entry name" value="Dipeptide-binding Protein, Domain 3"/>
    <property type="match status" value="1"/>
</dbReference>
<keyword evidence="2" id="KW-0813">Transport</keyword>
<dbReference type="EMBL" id="JAAXOO010000002">
    <property type="protein sequence ID" value="NKY33509.1"/>
    <property type="molecule type" value="Genomic_DNA"/>
</dbReference>
<proteinExistence type="inferred from homology"/>
<dbReference type="RefSeq" id="WP_068039765.1">
    <property type="nucleotide sequence ID" value="NZ_JAAXOO010000002.1"/>
</dbReference>
<protein>
    <submittedName>
        <fullName evidence="6">ABC transporter substrate-binding protein</fullName>
    </submittedName>
</protein>
<dbReference type="InterPro" id="IPR039424">
    <property type="entry name" value="SBP_5"/>
</dbReference>
<dbReference type="InterPro" id="IPR000914">
    <property type="entry name" value="SBP_5_dom"/>
</dbReference>
<reference evidence="6 7" key="1">
    <citation type="submission" date="2020-04" db="EMBL/GenBank/DDBJ databases">
        <title>MicrobeNet Type strains.</title>
        <authorList>
            <person name="Nicholson A.C."/>
        </authorList>
    </citation>
    <scope>NUCLEOTIDE SEQUENCE [LARGE SCALE GENOMIC DNA]</scope>
    <source>
        <strain evidence="6 7">DSM 45078</strain>
    </source>
</reference>
<dbReference type="Gene3D" id="3.40.190.10">
    <property type="entry name" value="Periplasmic binding protein-like II"/>
    <property type="match status" value="1"/>
</dbReference>
<feature type="signal peptide" evidence="4">
    <location>
        <begin position="1"/>
        <end position="22"/>
    </location>
</feature>
<dbReference type="SUPFAM" id="SSF53850">
    <property type="entry name" value="Periplasmic binding protein-like II"/>
    <property type="match status" value="1"/>
</dbReference>
<evidence type="ECO:0000256" key="4">
    <source>
        <dbReference type="SAM" id="SignalP"/>
    </source>
</evidence>
<dbReference type="PROSITE" id="PS51257">
    <property type="entry name" value="PROKAR_LIPOPROTEIN"/>
    <property type="match status" value="1"/>
</dbReference>
<evidence type="ECO:0000313" key="7">
    <source>
        <dbReference type="Proteomes" id="UP000565715"/>
    </source>
</evidence>
<evidence type="ECO:0000259" key="5">
    <source>
        <dbReference type="Pfam" id="PF00496"/>
    </source>
</evidence>
<accession>A0A846XEA2</accession>
<evidence type="ECO:0000256" key="3">
    <source>
        <dbReference type="ARBA" id="ARBA00022729"/>
    </source>
</evidence>
<dbReference type="Proteomes" id="UP000565715">
    <property type="component" value="Unassembled WGS sequence"/>
</dbReference>
<comment type="similarity">
    <text evidence="1">Belongs to the bacterial solute-binding protein 5 family.</text>
</comment>
<dbReference type="PANTHER" id="PTHR30290:SF9">
    <property type="entry name" value="OLIGOPEPTIDE-BINDING PROTEIN APPA"/>
    <property type="match status" value="1"/>
</dbReference>
<dbReference type="InterPro" id="IPR006311">
    <property type="entry name" value="TAT_signal"/>
</dbReference>
<dbReference type="CDD" id="cd00995">
    <property type="entry name" value="PBP2_NikA_DppA_OppA_like"/>
    <property type="match status" value="1"/>
</dbReference>
<dbReference type="AlphaFoldDB" id="A0A846XEA2"/>
<dbReference type="PANTHER" id="PTHR30290">
    <property type="entry name" value="PERIPLASMIC BINDING COMPONENT OF ABC TRANSPORTER"/>
    <property type="match status" value="1"/>
</dbReference>
<name>A0A846XEA2_9NOCA</name>
<organism evidence="6 7">
    <name type="scientific">Nocardia speluncae</name>
    <dbReference type="NCBI Taxonomy" id="419477"/>
    <lineage>
        <taxon>Bacteria</taxon>
        <taxon>Bacillati</taxon>
        <taxon>Actinomycetota</taxon>
        <taxon>Actinomycetes</taxon>
        <taxon>Mycobacteriales</taxon>
        <taxon>Nocardiaceae</taxon>
        <taxon>Nocardia</taxon>
    </lineage>
</organism>
<evidence type="ECO:0000313" key="6">
    <source>
        <dbReference type="EMBL" id="NKY33509.1"/>
    </source>
</evidence>
<dbReference type="GO" id="GO:0043190">
    <property type="term" value="C:ATP-binding cassette (ABC) transporter complex"/>
    <property type="evidence" value="ECO:0007669"/>
    <property type="project" value="InterPro"/>
</dbReference>
<dbReference type="PROSITE" id="PS51318">
    <property type="entry name" value="TAT"/>
    <property type="match status" value="1"/>
</dbReference>
<dbReference type="Pfam" id="PF00496">
    <property type="entry name" value="SBP_bac_5"/>
    <property type="match status" value="1"/>
</dbReference>
<dbReference type="InterPro" id="IPR030678">
    <property type="entry name" value="Peptide/Ni-bd"/>
</dbReference>
<keyword evidence="3 4" id="KW-0732">Signal</keyword>
<dbReference type="GO" id="GO:0042597">
    <property type="term" value="C:periplasmic space"/>
    <property type="evidence" value="ECO:0007669"/>
    <property type="project" value="UniProtKB-ARBA"/>
</dbReference>
<gene>
    <name evidence="6" type="ORF">HGA13_10545</name>
</gene>
<keyword evidence="7" id="KW-1185">Reference proteome</keyword>
<evidence type="ECO:0000256" key="2">
    <source>
        <dbReference type="ARBA" id="ARBA00022448"/>
    </source>
</evidence>
<sequence length="504" mass="53955">MTNWSRRSFLAAAAVLPAVVAACGSLSDPGPGSTVGDTLRISLSRSIKTINPYSVGSPDADRAVQGAVYSALTRTGADGSTQPEIATSWREVDELTWQFTLRQDAAFPDGTPLTSQDILWNFDHLLDPADTTQSGSKLRAFVSAVSLPQSEVLQFSLREPATDLPGRLSLIYLTTAAFAANNNLDTAAWGTGPYRLDDIDLENGAQLSLNPHYFGPAPAFPEVAFSVLASEAARVAGLQSGEIDLALTIEPSNLPQFADSHRTVLAPGPRAHTLAINESHPALADPRVRRALNYGIDKQAIVSSIFGKDFPILPGQVLFGPYQDPAAGVGAYPYDPEQAKALLAESGHGGGLSLEVSIPAGSYVAGETVVQAIAQQLAAIGVTLRLTPEADSFDRQAGPNPPDLAYIAWTTEYKGGYQWLDYYTTTFSMSNTTDIGFDTLLTRALATGDPTTQRDLIDRAMRRYHDEADTVFLWPAPLTAVHSAALNWTPRVVVWPQEVTRAGT</sequence>
<dbReference type="GO" id="GO:0015833">
    <property type="term" value="P:peptide transport"/>
    <property type="evidence" value="ECO:0007669"/>
    <property type="project" value="TreeGrafter"/>
</dbReference>
<evidence type="ECO:0000256" key="1">
    <source>
        <dbReference type="ARBA" id="ARBA00005695"/>
    </source>
</evidence>
<feature type="domain" description="Solute-binding protein family 5" evidence="5">
    <location>
        <begin position="82"/>
        <end position="428"/>
    </location>
</feature>